<reference evidence="1" key="1">
    <citation type="submission" date="2021-01" db="EMBL/GenBank/DDBJ databases">
        <authorList>
            <person name="Corre E."/>
            <person name="Pelletier E."/>
            <person name="Niang G."/>
            <person name="Scheremetjew M."/>
            <person name="Finn R."/>
            <person name="Kale V."/>
            <person name="Holt S."/>
            <person name="Cochrane G."/>
            <person name="Meng A."/>
            <person name="Brown T."/>
            <person name="Cohen L."/>
        </authorList>
    </citation>
    <scope>NUCLEOTIDE SEQUENCE</scope>
    <source>
        <strain evidence="1">NIES-381</strain>
    </source>
</reference>
<protein>
    <submittedName>
        <fullName evidence="1">Uncharacterized protein</fullName>
    </submittedName>
</protein>
<evidence type="ECO:0000313" key="1">
    <source>
        <dbReference type="EMBL" id="CAD9034802.1"/>
    </source>
</evidence>
<gene>
    <name evidence="1" type="ORF">EGYM00392_LOCUS45955</name>
</gene>
<organism evidence="1">
    <name type="scientific">Eutreptiella gymnastica</name>
    <dbReference type="NCBI Taxonomy" id="73025"/>
    <lineage>
        <taxon>Eukaryota</taxon>
        <taxon>Discoba</taxon>
        <taxon>Euglenozoa</taxon>
        <taxon>Euglenida</taxon>
        <taxon>Spirocuta</taxon>
        <taxon>Euglenophyceae</taxon>
        <taxon>Eutreptiales</taxon>
        <taxon>Eutreptiaceae</taxon>
        <taxon>Eutreptiella</taxon>
    </lineage>
</organism>
<sequence>MQWERLNELQRTMLQCTSTKLPRCGKGSIVRSPQNTSVAISSLGLPCVMSITVSPLERKEDPNGTEGDFKLFLVPIVPVHCSCNNHSIVPVHGPSISINPNPAQSGAVFVGLETSHSRAQAGKWALDPGVWPCGWRFSSEN</sequence>
<accession>A0A7S1J768</accession>
<name>A0A7S1J768_9EUGL</name>
<dbReference type="AlphaFoldDB" id="A0A7S1J768"/>
<proteinExistence type="predicted"/>
<dbReference type="EMBL" id="HBGA01124505">
    <property type="protein sequence ID" value="CAD9034802.1"/>
    <property type="molecule type" value="Transcribed_RNA"/>
</dbReference>